<feature type="transmembrane region" description="Helical" evidence="1">
    <location>
        <begin position="45"/>
        <end position="68"/>
    </location>
</feature>
<keyword evidence="1" id="KW-1133">Transmembrane helix</keyword>
<reference evidence="3" key="1">
    <citation type="journal article" date="2019" name="Int. J. Syst. Evol. Microbiol.">
        <title>The Global Catalogue of Microorganisms (GCM) 10K type strain sequencing project: providing services to taxonomists for standard genome sequencing and annotation.</title>
        <authorList>
            <consortium name="The Broad Institute Genomics Platform"/>
            <consortium name="The Broad Institute Genome Sequencing Center for Infectious Disease"/>
            <person name="Wu L."/>
            <person name="Ma J."/>
        </authorList>
    </citation>
    <scope>NUCLEOTIDE SEQUENCE [LARGE SCALE GENOMIC DNA]</scope>
    <source>
        <strain evidence="3">CGMCC 1.12376</strain>
    </source>
</reference>
<feature type="transmembrane region" description="Helical" evidence="1">
    <location>
        <begin position="74"/>
        <end position="95"/>
    </location>
</feature>
<evidence type="ECO:0000313" key="3">
    <source>
        <dbReference type="Proteomes" id="UP001597221"/>
    </source>
</evidence>
<keyword evidence="1" id="KW-0812">Transmembrane</keyword>
<evidence type="ECO:0000256" key="1">
    <source>
        <dbReference type="SAM" id="Phobius"/>
    </source>
</evidence>
<feature type="transmembrane region" description="Helical" evidence="1">
    <location>
        <begin position="12"/>
        <end position="33"/>
    </location>
</feature>
<protein>
    <submittedName>
        <fullName evidence="2">Uncharacterized protein</fullName>
    </submittedName>
</protein>
<name>A0ABW4HRC4_9BACI</name>
<dbReference type="RefSeq" id="WP_251512514.1">
    <property type="nucleotide sequence ID" value="NZ_JAMBON010000006.1"/>
</dbReference>
<keyword evidence="1" id="KW-0472">Membrane</keyword>
<proteinExistence type="predicted"/>
<sequence>MDDFFTNWIVFHHHYIFLIAGLLFLGCAFVLANRLIKWGMKTGSGYLLSFVLGSLFFLNLFFFILVIGNEEAQAIIFLPYLLQIIGVYGFLLITVKGFKSLYKRLINKKA</sequence>
<accession>A0ABW4HRC4</accession>
<gene>
    <name evidence="2" type="ORF">ACFSBH_10945</name>
</gene>
<dbReference type="EMBL" id="JBHUDE010000047">
    <property type="protein sequence ID" value="MFD1608173.1"/>
    <property type="molecule type" value="Genomic_DNA"/>
</dbReference>
<evidence type="ECO:0000313" key="2">
    <source>
        <dbReference type="EMBL" id="MFD1608173.1"/>
    </source>
</evidence>
<keyword evidence="3" id="KW-1185">Reference proteome</keyword>
<organism evidence="2 3">
    <name type="scientific">Oceanobacillus luteolus</name>
    <dbReference type="NCBI Taxonomy" id="1274358"/>
    <lineage>
        <taxon>Bacteria</taxon>
        <taxon>Bacillati</taxon>
        <taxon>Bacillota</taxon>
        <taxon>Bacilli</taxon>
        <taxon>Bacillales</taxon>
        <taxon>Bacillaceae</taxon>
        <taxon>Oceanobacillus</taxon>
    </lineage>
</organism>
<dbReference type="Proteomes" id="UP001597221">
    <property type="component" value="Unassembled WGS sequence"/>
</dbReference>
<comment type="caution">
    <text evidence="2">The sequence shown here is derived from an EMBL/GenBank/DDBJ whole genome shotgun (WGS) entry which is preliminary data.</text>
</comment>